<sequence>MISGYSAIFATIVLWSGFFLSLRGGAISSLTPADMAMTRFLIPAIVLLPITFYAREKILLVPKRYLIGMMIGGGLPYLLVAGWAMNYATVSDGSALVPGTLPLFVSAIAVLFFAQPLSSHRKIGIFLIVVGISIFIYSGFSSANNEAIQGYLLFLFGSLMWAIFTICARIANLPSLVCAGIISLSSLAILSLLLMIGLVETSLFSVDGQFSWLGNIGNWPIKELIGHLLLQGVGAGLLASFTYLKAISILGAERTAAFGSLTPVVATLLAIFVFNETPGGMTWLALVSICIGSIVASNVFLRQDSSLSYQPPSHTK</sequence>
<dbReference type="Pfam" id="PF00892">
    <property type="entry name" value="EamA"/>
    <property type="match status" value="2"/>
</dbReference>
<dbReference type="AlphaFoldDB" id="A0A9X2BJQ0"/>
<dbReference type="PANTHER" id="PTHR42920">
    <property type="entry name" value="OS03G0707200 PROTEIN-RELATED"/>
    <property type="match status" value="1"/>
</dbReference>
<keyword evidence="9" id="KW-1185">Reference proteome</keyword>
<dbReference type="InterPro" id="IPR037185">
    <property type="entry name" value="EmrE-like"/>
</dbReference>
<dbReference type="GO" id="GO:0005886">
    <property type="term" value="C:plasma membrane"/>
    <property type="evidence" value="ECO:0007669"/>
    <property type="project" value="UniProtKB-SubCell"/>
</dbReference>
<feature type="transmembrane region" description="Helical" evidence="6">
    <location>
        <begin position="280"/>
        <end position="301"/>
    </location>
</feature>
<keyword evidence="3 6" id="KW-0812">Transmembrane</keyword>
<feature type="transmembrane region" description="Helical" evidence="6">
    <location>
        <begin position="178"/>
        <end position="204"/>
    </location>
</feature>
<evidence type="ECO:0000256" key="3">
    <source>
        <dbReference type="ARBA" id="ARBA00022692"/>
    </source>
</evidence>
<dbReference type="InterPro" id="IPR051258">
    <property type="entry name" value="Diverse_Substrate_Transporter"/>
</dbReference>
<evidence type="ECO:0000256" key="2">
    <source>
        <dbReference type="ARBA" id="ARBA00022475"/>
    </source>
</evidence>
<dbReference type="SUPFAM" id="SSF103481">
    <property type="entry name" value="Multidrug resistance efflux transporter EmrE"/>
    <property type="match status" value="2"/>
</dbReference>
<organism evidence="8 9">
    <name type="scientific">Vibrio amylolyticus</name>
    <dbReference type="NCBI Taxonomy" id="2847292"/>
    <lineage>
        <taxon>Bacteria</taxon>
        <taxon>Pseudomonadati</taxon>
        <taxon>Pseudomonadota</taxon>
        <taxon>Gammaproteobacteria</taxon>
        <taxon>Vibrionales</taxon>
        <taxon>Vibrionaceae</taxon>
        <taxon>Vibrio</taxon>
    </lineage>
</organism>
<dbReference type="Proteomes" id="UP001139559">
    <property type="component" value="Unassembled WGS sequence"/>
</dbReference>
<feature type="transmembrane region" description="Helical" evidence="6">
    <location>
        <begin position="224"/>
        <end position="244"/>
    </location>
</feature>
<dbReference type="PANTHER" id="PTHR42920:SF5">
    <property type="entry name" value="EAMA DOMAIN-CONTAINING PROTEIN"/>
    <property type="match status" value="1"/>
</dbReference>
<proteinExistence type="predicted"/>
<feature type="domain" description="EamA" evidence="7">
    <location>
        <begin position="150"/>
        <end position="296"/>
    </location>
</feature>
<dbReference type="RefSeq" id="WP_248008724.1">
    <property type="nucleotide sequence ID" value="NZ_JAJHVV010000005.1"/>
</dbReference>
<evidence type="ECO:0000256" key="1">
    <source>
        <dbReference type="ARBA" id="ARBA00004651"/>
    </source>
</evidence>
<gene>
    <name evidence="8" type="ORF">KP803_10220</name>
</gene>
<feature type="transmembrane region" description="Helical" evidence="6">
    <location>
        <begin position="123"/>
        <end position="140"/>
    </location>
</feature>
<evidence type="ECO:0000256" key="5">
    <source>
        <dbReference type="ARBA" id="ARBA00023136"/>
    </source>
</evidence>
<reference evidence="8" key="1">
    <citation type="submission" date="2021-11" db="EMBL/GenBank/DDBJ databases">
        <title>Vibrio ZSDE26 sp. nov. and Vibrio ZSDZ34 sp. nov., isolated from coastal seawater in Qingdao.</title>
        <authorList>
            <person name="Zhang P."/>
        </authorList>
    </citation>
    <scope>NUCLEOTIDE SEQUENCE</scope>
    <source>
        <strain evidence="8">ZSDE26</strain>
    </source>
</reference>
<keyword evidence="5 6" id="KW-0472">Membrane</keyword>
<dbReference type="EMBL" id="JAJHVV010000005">
    <property type="protein sequence ID" value="MCK6263647.1"/>
    <property type="molecule type" value="Genomic_DNA"/>
</dbReference>
<feature type="transmembrane region" description="Helical" evidence="6">
    <location>
        <begin position="95"/>
        <end position="114"/>
    </location>
</feature>
<feature type="domain" description="EamA" evidence="7">
    <location>
        <begin position="3"/>
        <end position="136"/>
    </location>
</feature>
<comment type="subcellular location">
    <subcellularLocation>
        <location evidence="1">Cell membrane</location>
        <topology evidence="1">Multi-pass membrane protein</topology>
    </subcellularLocation>
</comment>
<feature type="transmembrane region" description="Helical" evidence="6">
    <location>
        <begin position="152"/>
        <end position="171"/>
    </location>
</feature>
<protein>
    <submittedName>
        <fullName evidence="8">DMT family transporter</fullName>
    </submittedName>
</protein>
<name>A0A9X2BJQ0_9VIBR</name>
<evidence type="ECO:0000313" key="8">
    <source>
        <dbReference type="EMBL" id="MCK6263647.1"/>
    </source>
</evidence>
<feature type="transmembrane region" description="Helical" evidence="6">
    <location>
        <begin position="7"/>
        <end position="30"/>
    </location>
</feature>
<evidence type="ECO:0000259" key="7">
    <source>
        <dbReference type="Pfam" id="PF00892"/>
    </source>
</evidence>
<comment type="caution">
    <text evidence="8">The sequence shown here is derived from an EMBL/GenBank/DDBJ whole genome shotgun (WGS) entry which is preliminary data.</text>
</comment>
<accession>A0A9X2BJQ0</accession>
<evidence type="ECO:0000256" key="6">
    <source>
        <dbReference type="SAM" id="Phobius"/>
    </source>
</evidence>
<evidence type="ECO:0000313" key="9">
    <source>
        <dbReference type="Proteomes" id="UP001139559"/>
    </source>
</evidence>
<feature type="transmembrane region" description="Helical" evidence="6">
    <location>
        <begin position="36"/>
        <end position="54"/>
    </location>
</feature>
<feature type="transmembrane region" description="Helical" evidence="6">
    <location>
        <begin position="66"/>
        <end position="89"/>
    </location>
</feature>
<keyword evidence="4 6" id="KW-1133">Transmembrane helix</keyword>
<dbReference type="InterPro" id="IPR000620">
    <property type="entry name" value="EamA_dom"/>
</dbReference>
<keyword evidence="2" id="KW-1003">Cell membrane</keyword>
<feature type="transmembrane region" description="Helical" evidence="6">
    <location>
        <begin position="256"/>
        <end position="274"/>
    </location>
</feature>
<evidence type="ECO:0000256" key="4">
    <source>
        <dbReference type="ARBA" id="ARBA00022989"/>
    </source>
</evidence>